<name>A0A9W7Y8R4_9FUNG</name>
<organism evidence="1 2">
    <name type="scientific">Coemansia biformis</name>
    <dbReference type="NCBI Taxonomy" id="1286918"/>
    <lineage>
        <taxon>Eukaryota</taxon>
        <taxon>Fungi</taxon>
        <taxon>Fungi incertae sedis</taxon>
        <taxon>Zoopagomycota</taxon>
        <taxon>Kickxellomycotina</taxon>
        <taxon>Kickxellomycetes</taxon>
        <taxon>Kickxellales</taxon>
        <taxon>Kickxellaceae</taxon>
        <taxon>Coemansia</taxon>
    </lineage>
</organism>
<dbReference type="EMBL" id="JANBOI010002005">
    <property type="protein sequence ID" value="KAJ1725475.1"/>
    <property type="molecule type" value="Genomic_DNA"/>
</dbReference>
<gene>
    <name evidence="1" type="ORF">LPJ61_005643</name>
</gene>
<dbReference type="AlphaFoldDB" id="A0A9W7Y8R4"/>
<protein>
    <submittedName>
        <fullName evidence="1">Uncharacterized protein</fullName>
    </submittedName>
</protein>
<keyword evidence="2" id="KW-1185">Reference proteome</keyword>
<evidence type="ECO:0000313" key="1">
    <source>
        <dbReference type="EMBL" id="KAJ1725475.1"/>
    </source>
</evidence>
<feature type="non-terminal residue" evidence="1">
    <location>
        <position position="74"/>
    </location>
</feature>
<dbReference type="Proteomes" id="UP001143981">
    <property type="component" value="Unassembled WGS sequence"/>
</dbReference>
<reference evidence="1" key="1">
    <citation type="submission" date="2022-07" db="EMBL/GenBank/DDBJ databases">
        <title>Phylogenomic reconstructions and comparative analyses of Kickxellomycotina fungi.</title>
        <authorList>
            <person name="Reynolds N.K."/>
            <person name="Stajich J.E."/>
            <person name="Barry K."/>
            <person name="Grigoriev I.V."/>
            <person name="Crous P."/>
            <person name="Smith M.E."/>
        </authorList>
    </citation>
    <scope>NUCLEOTIDE SEQUENCE</scope>
    <source>
        <strain evidence="1">BCRC 34381</strain>
    </source>
</reference>
<sequence length="74" mass="8443">LEVLPEEEIELLGIMTAAEGGLELYMLSSDSHVLHDGDDQPNGIVMTLLQEYHNMFDELPIRLPPMWEVDHQII</sequence>
<evidence type="ECO:0000313" key="2">
    <source>
        <dbReference type="Proteomes" id="UP001143981"/>
    </source>
</evidence>
<accession>A0A9W7Y8R4</accession>
<proteinExistence type="predicted"/>
<comment type="caution">
    <text evidence="1">The sequence shown here is derived from an EMBL/GenBank/DDBJ whole genome shotgun (WGS) entry which is preliminary data.</text>
</comment>
<feature type="non-terminal residue" evidence="1">
    <location>
        <position position="1"/>
    </location>
</feature>